<name>A0A1M6U0H5_SELRU</name>
<dbReference type="InterPro" id="IPR012495">
    <property type="entry name" value="TadE-like_dom"/>
</dbReference>
<sequence length="147" mass="16902">MQNLQRGQSMVEFAITLPLFFLMFFFIFYAGMIMADYLSLSSLARSSAREASIVKEEKQYTDNYKEIRQQYKDVKLPAAIFTWDAQKQEDFWIEYKKPNVVVTLQARLNDETGLSLAKLAGFADDKGLKMTVTYTVYSEYKPNAGGN</sequence>
<organism evidence="3 4">
    <name type="scientific">Selenomonas ruminantium</name>
    <dbReference type="NCBI Taxonomy" id="971"/>
    <lineage>
        <taxon>Bacteria</taxon>
        <taxon>Bacillati</taxon>
        <taxon>Bacillota</taxon>
        <taxon>Negativicutes</taxon>
        <taxon>Selenomonadales</taxon>
        <taxon>Selenomonadaceae</taxon>
        <taxon>Selenomonas</taxon>
    </lineage>
</organism>
<keyword evidence="1" id="KW-1133">Transmembrane helix</keyword>
<protein>
    <submittedName>
        <fullName evidence="3">TadE-like protein</fullName>
    </submittedName>
</protein>
<keyword evidence="1" id="KW-0812">Transmembrane</keyword>
<keyword evidence="1" id="KW-0472">Membrane</keyword>
<dbReference type="AlphaFoldDB" id="A0A1M6U0H5"/>
<evidence type="ECO:0000313" key="3">
    <source>
        <dbReference type="EMBL" id="SHK62707.1"/>
    </source>
</evidence>
<evidence type="ECO:0000313" key="4">
    <source>
        <dbReference type="Proteomes" id="UP000184263"/>
    </source>
</evidence>
<accession>A0A1M6U0H5</accession>
<feature type="domain" description="TadE-like" evidence="2">
    <location>
        <begin position="7"/>
        <end position="49"/>
    </location>
</feature>
<feature type="transmembrane region" description="Helical" evidence="1">
    <location>
        <begin position="20"/>
        <end position="40"/>
    </location>
</feature>
<evidence type="ECO:0000259" key="2">
    <source>
        <dbReference type="Pfam" id="PF07811"/>
    </source>
</evidence>
<dbReference type="EMBL" id="FRBC01000010">
    <property type="protein sequence ID" value="SHK62707.1"/>
    <property type="molecule type" value="Genomic_DNA"/>
</dbReference>
<proteinExistence type="predicted"/>
<gene>
    <name evidence="3" type="ORF">SAMN05216582_11019</name>
</gene>
<evidence type="ECO:0000256" key="1">
    <source>
        <dbReference type="SAM" id="Phobius"/>
    </source>
</evidence>
<dbReference type="Pfam" id="PF07811">
    <property type="entry name" value="TadE"/>
    <property type="match status" value="1"/>
</dbReference>
<dbReference type="RefSeq" id="WP_073089266.1">
    <property type="nucleotide sequence ID" value="NZ_FRBC01000010.1"/>
</dbReference>
<dbReference type="Proteomes" id="UP000184263">
    <property type="component" value="Unassembled WGS sequence"/>
</dbReference>
<reference evidence="3 4" key="1">
    <citation type="submission" date="2016-11" db="EMBL/GenBank/DDBJ databases">
        <authorList>
            <person name="Jaros S."/>
            <person name="Januszkiewicz K."/>
            <person name="Wedrychowicz H."/>
        </authorList>
    </citation>
    <scope>NUCLEOTIDE SEQUENCE [LARGE SCALE GENOMIC DNA]</scope>
    <source>
        <strain evidence="3 4">HD4</strain>
    </source>
</reference>